<proteinExistence type="predicted"/>
<name>A0A812QPG1_SYMPI</name>
<sequence>ARCGLTTCAPYLLRAWRADLEAGGVLRLGAGDVRLARLRIAAVCADEAALAGLFGLRGAAGRKPCWLCRNLVARRAEQVGVDRPGGRWHSLAHEKMESFERNMDAQIWSAVDRLAPERPNISNAAFLDLQRNTGLHVLEDSVLCNEDVRRLTPPSSTCFDVLHNFHSGGLAAYETYLFTNRLTEAGLNRAAVAELLPRDLQSLHKDRSLDSLRKTLSDCYFGEKLWRIDGSTQLSALPLLHFFAVTYMGPEKDRIPAEFDCFVTLCQRIFSLSLLQFHLQPALLDGLHELEQSHHRKFSSTYGPAAFKPKHHYALHQRDQFRQWQLALDTKACEKKHQAMKRIIEAQVTRTLSFERVVLGRMHFAERQEQKARPESWWRYSIERSSQNGAPELHCPYQTVRVGQPLVRCDQPLRMLAQDIQDTSRGLLLLGLRCSLREEINKGIYEWRITDQRLSKKVEKIAQPWRASKFWRRIANSLVTIW</sequence>
<protein>
    <submittedName>
        <fullName evidence="1">Uncharacterized protein</fullName>
    </submittedName>
</protein>
<accession>A0A812QPG1</accession>
<keyword evidence="2" id="KW-1185">Reference proteome</keyword>
<feature type="non-terminal residue" evidence="1">
    <location>
        <position position="1"/>
    </location>
</feature>
<dbReference type="AlphaFoldDB" id="A0A812QPG1"/>
<evidence type="ECO:0000313" key="2">
    <source>
        <dbReference type="Proteomes" id="UP000649617"/>
    </source>
</evidence>
<dbReference type="Proteomes" id="UP000649617">
    <property type="component" value="Unassembled WGS sequence"/>
</dbReference>
<organism evidence="1 2">
    <name type="scientific">Symbiodinium pilosum</name>
    <name type="common">Dinoflagellate</name>
    <dbReference type="NCBI Taxonomy" id="2952"/>
    <lineage>
        <taxon>Eukaryota</taxon>
        <taxon>Sar</taxon>
        <taxon>Alveolata</taxon>
        <taxon>Dinophyceae</taxon>
        <taxon>Suessiales</taxon>
        <taxon>Symbiodiniaceae</taxon>
        <taxon>Symbiodinium</taxon>
    </lineage>
</organism>
<gene>
    <name evidence="1" type="ORF">SPIL2461_LOCUS9783</name>
</gene>
<dbReference type="EMBL" id="CAJNIZ010017346">
    <property type="protein sequence ID" value="CAE7397280.1"/>
    <property type="molecule type" value="Genomic_DNA"/>
</dbReference>
<evidence type="ECO:0000313" key="1">
    <source>
        <dbReference type="EMBL" id="CAE7397280.1"/>
    </source>
</evidence>
<reference evidence="1" key="1">
    <citation type="submission" date="2021-02" db="EMBL/GenBank/DDBJ databases">
        <authorList>
            <person name="Dougan E. K."/>
            <person name="Rhodes N."/>
            <person name="Thang M."/>
            <person name="Chan C."/>
        </authorList>
    </citation>
    <scope>NUCLEOTIDE SEQUENCE</scope>
</reference>
<comment type="caution">
    <text evidence="1">The sequence shown here is derived from an EMBL/GenBank/DDBJ whole genome shotgun (WGS) entry which is preliminary data.</text>
</comment>